<dbReference type="Pfam" id="PF11887">
    <property type="entry name" value="Mce4_CUP1"/>
    <property type="match status" value="1"/>
</dbReference>
<proteinExistence type="predicted"/>
<keyword evidence="5" id="KW-1185">Reference proteome</keyword>
<evidence type="ECO:0000313" key="4">
    <source>
        <dbReference type="EMBL" id="MTE15925.1"/>
    </source>
</evidence>
<dbReference type="Proteomes" id="UP000432464">
    <property type="component" value="Unassembled WGS sequence"/>
</dbReference>
<dbReference type="InterPro" id="IPR052336">
    <property type="entry name" value="MlaD_Phospholipid_Transporter"/>
</dbReference>
<dbReference type="GO" id="GO:0051701">
    <property type="term" value="P:biological process involved in interaction with host"/>
    <property type="evidence" value="ECO:0007669"/>
    <property type="project" value="TreeGrafter"/>
</dbReference>
<dbReference type="EMBL" id="WMBB01000012">
    <property type="protein sequence ID" value="MTE15925.1"/>
    <property type="molecule type" value="Genomic_DNA"/>
</dbReference>
<dbReference type="InterPro" id="IPR024516">
    <property type="entry name" value="Mce_C"/>
</dbReference>
<dbReference type="InterPro" id="IPR003399">
    <property type="entry name" value="Mce/MlaD"/>
</dbReference>
<feature type="domain" description="Mammalian cell entry C-terminal" evidence="3">
    <location>
        <begin position="134"/>
        <end position="263"/>
    </location>
</feature>
<protein>
    <submittedName>
        <fullName evidence="4">MCE family protein</fullName>
    </submittedName>
</protein>
<dbReference type="PANTHER" id="PTHR33371">
    <property type="entry name" value="INTERMEMBRANE PHOSPHOLIPID TRANSPORT SYSTEM BINDING PROTEIN MLAD-RELATED"/>
    <property type="match status" value="1"/>
</dbReference>
<dbReference type="GO" id="GO:0005576">
    <property type="term" value="C:extracellular region"/>
    <property type="evidence" value="ECO:0007669"/>
    <property type="project" value="TreeGrafter"/>
</dbReference>
<feature type="domain" description="Mce/MlaD" evidence="2">
    <location>
        <begin position="59"/>
        <end position="128"/>
    </location>
</feature>
<dbReference type="Pfam" id="PF02470">
    <property type="entry name" value="MlaD"/>
    <property type="match status" value="1"/>
</dbReference>
<name>A0A6I3L5W8_9NOCA</name>
<keyword evidence="1" id="KW-1133">Transmembrane helix</keyword>
<feature type="transmembrane region" description="Helical" evidence="1">
    <location>
        <begin position="28"/>
        <end position="47"/>
    </location>
</feature>
<evidence type="ECO:0000256" key="1">
    <source>
        <dbReference type="SAM" id="Phobius"/>
    </source>
</evidence>
<comment type="caution">
    <text evidence="4">The sequence shown here is derived from an EMBL/GenBank/DDBJ whole genome shotgun (WGS) entry which is preliminary data.</text>
</comment>
<reference evidence="4 5" key="1">
    <citation type="submission" date="2019-11" db="EMBL/GenBank/DDBJ databases">
        <title>Nocardia sp. nov. CT2-14 isolated from soil.</title>
        <authorList>
            <person name="Kanchanasin P."/>
            <person name="Tanasupawat S."/>
            <person name="Yuki M."/>
            <person name="Kudo T."/>
        </authorList>
    </citation>
    <scope>NUCLEOTIDE SEQUENCE [LARGE SCALE GENOMIC DNA]</scope>
    <source>
        <strain evidence="4 5">CT2-14</strain>
    </source>
</reference>
<organism evidence="4 5">
    <name type="scientific">Nocardia aurantiaca</name>
    <dbReference type="NCBI Taxonomy" id="2675850"/>
    <lineage>
        <taxon>Bacteria</taxon>
        <taxon>Bacillati</taxon>
        <taxon>Actinomycetota</taxon>
        <taxon>Actinomycetes</taxon>
        <taxon>Mycobacteriales</taxon>
        <taxon>Nocardiaceae</taxon>
        <taxon>Nocardia</taxon>
    </lineage>
</organism>
<keyword evidence="1" id="KW-0812">Transmembrane</keyword>
<keyword evidence="1" id="KW-0472">Membrane</keyword>
<dbReference type="AlphaFoldDB" id="A0A6I3L5W8"/>
<dbReference type="NCBIfam" id="TIGR00996">
    <property type="entry name" value="Mtu_fam_mce"/>
    <property type="match status" value="1"/>
</dbReference>
<evidence type="ECO:0000259" key="2">
    <source>
        <dbReference type="Pfam" id="PF02470"/>
    </source>
</evidence>
<dbReference type="InterPro" id="IPR005693">
    <property type="entry name" value="Mce"/>
</dbReference>
<evidence type="ECO:0000259" key="3">
    <source>
        <dbReference type="Pfam" id="PF11887"/>
    </source>
</evidence>
<dbReference type="PANTHER" id="PTHR33371:SF17">
    <property type="entry name" value="MCE-FAMILY PROTEIN MCE1B"/>
    <property type="match status" value="1"/>
</dbReference>
<sequence>MRRASRSDFHRGGGGATDGRVKSAAWRLALFAGAIVVVLMLVLTAIARPVSGETETHDAIFTDANGLRVGDDVRMFGVQVGKVKAIGLEGSKARVRLSVKTDAPIYDNSKLAIRYQNLTGQRYVDLQQQPRPGNRIPAGARVGEDHTVPSFDVTQLFNGLKPVLQTISPEAINQFSASMVALIEGDGSGIGPAMDAIGKLASYVDNRQQVIGTLIRNMSDLSDRLGGRVHYLVPLLKQLSDVFEALRQNIGGLARFAMTAPSVLRPIDNLLRSLGIDSGSDVDALIRKVFPDAKEAVDAFGRLPAVLGAADAALPTGPSGWKPVCSKGIAEVPPVVKVLLSGQQVAICNG</sequence>
<gene>
    <name evidence="4" type="ORF">GLP40_24535</name>
</gene>
<evidence type="ECO:0000313" key="5">
    <source>
        <dbReference type="Proteomes" id="UP000432464"/>
    </source>
</evidence>
<accession>A0A6I3L5W8</accession>
<dbReference type="PROSITE" id="PS51300">
    <property type="entry name" value="NIRD"/>
    <property type="match status" value="1"/>
</dbReference>